<dbReference type="Gene3D" id="3.40.50.620">
    <property type="entry name" value="HUPs"/>
    <property type="match status" value="1"/>
</dbReference>
<evidence type="ECO:0000256" key="4">
    <source>
        <dbReference type="ARBA" id="ARBA00022655"/>
    </source>
</evidence>
<comment type="miscellaneous">
    <text evidence="8">The reaction proceeds by a bi uni uni bi ping pong mechanism.</text>
</comment>
<feature type="binding site" evidence="8">
    <location>
        <position position="195"/>
    </location>
    <ligand>
        <name>ATP</name>
        <dbReference type="ChEBI" id="CHEBI:30616"/>
    </ligand>
</feature>
<comment type="caution">
    <text evidence="9">The sequence shown here is derived from an EMBL/GenBank/DDBJ whole genome shotgun (WGS) entry which is preliminary data.</text>
</comment>
<dbReference type="Pfam" id="PF02569">
    <property type="entry name" value="Pantoate_ligase"/>
    <property type="match status" value="1"/>
</dbReference>
<dbReference type="Proteomes" id="UP000292781">
    <property type="component" value="Unassembled WGS sequence"/>
</dbReference>
<evidence type="ECO:0000256" key="7">
    <source>
        <dbReference type="ARBA" id="ARBA00048258"/>
    </source>
</evidence>
<dbReference type="PANTHER" id="PTHR21299">
    <property type="entry name" value="CYTIDYLATE KINASE/PANTOATE-BETA-ALANINE LIGASE"/>
    <property type="match status" value="1"/>
</dbReference>
<sequence>MNDASTDLPPARPVPPDDRPEVVRTIAELRARVAAWRAAGETIAMVPTMGALHAGHLSLVAEGRRRAARVVVSIFVNPTQFAPHEDFQTYPRTEAQDLALLSTLATDLVFAPAPSEIYPPGDATRIEIGGPAAGLETDFRPHFFAGVATVVAKLLIACTPDVAIFGEKDFQQLAVVRRLATDLALPVTIVGGETVREADGLALSSRNAYLSPAERAIAPRLHAALTTIAEVARTGGDVAAALAAARSDLLERGFHAVDYLVLRDAATLGPVDDATTERRLLAAVWLGRTRLIDNIAV</sequence>
<comment type="similarity">
    <text evidence="2 8">Belongs to the pantothenate synthetase family.</text>
</comment>
<feature type="binding site" evidence="8">
    <location>
        <position position="80"/>
    </location>
    <ligand>
        <name>(R)-pantoate</name>
        <dbReference type="ChEBI" id="CHEBI:15980"/>
    </ligand>
</feature>
<keyword evidence="3 8" id="KW-0436">Ligase</keyword>
<keyword evidence="4 8" id="KW-0566">Pantothenate biosynthesis</keyword>
<organism evidence="9 10">
    <name type="scientific">Siculibacillus lacustris</name>
    <dbReference type="NCBI Taxonomy" id="1549641"/>
    <lineage>
        <taxon>Bacteria</taxon>
        <taxon>Pseudomonadati</taxon>
        <taxon>Pseudomonadota</taxon>
        <taxon>Alphaproteobacteria</taxon>
        <taxon>Hyphomicrobiales</taxon>
        <taxon>Ancalomicrobiaceae</taxon>
        <taxon>Siculibacillus</taxon>
    </lineage>
</organism>
<dbReference type="GO" id="GO:0015940">
    <property type="term" value="P:pantothenate biosynthetic process"/>
    <property type="evidence" value="ECO:0007669"/>
    <property type="project" value="UniProtKB-UniRule"/>
</dbReference>
<dbReference type="GO" id="GO:0005829">
    <property type="term" value="C:cytosol"/>
    <property type="evidence" value="ECO:0007669"/>
    <property type="project" value="TreeGrafter"/>
</dbReference>
<reference evidence="9 10" key="1">
    <citation type="submission" date="2019-02" db="EMBL/GenBank/DDBJ databases">
        <title>Siculibacillus lacustris gen. nov., sp. nov., a new rosette-forming bacterium isolated from a freshwater crater lake (Lake St. Ana, Romania).</title>
        <authorList>
            <person name="Felfoldi T."/>
            <person name="Marton Z."/>
            <person name="Szabo A."/>
            <person name="Mentes A."/>
            <person name="Boka K."/>
            <person name="Marialigeti K."/>
            <person name="Mathe I."/>
            <person name="Koncz M."/>
            <person name="Schumann P."/>
            <person name="Toth E."/>
        </authorList>
    </citation>
    <scope>NUCLEOTIDE SEQUENCE [LARGE SCALE GENOMIC DNA]</scope>
    <source>
        <strain evidence="9 10">SA-279</strain>
    </source>
</reference>
<feature type="binding site" evidence="8">
    <location>
        <begin position="49"/>
        <end position="56"/>
    </location>
    <ligand>
        <name>ATP</name>
        <dbReference type="ChEBI" id="CHEBI:30616"/>
    </ligand>
</feature>
<feature type="binding site" evidence="8">
    <location>
        <begin position="203"/>
        <end position="206"/>
    </location>
    <ligand>
        <name>ATP</name>
        <dbReference type="ChEBI" id="CHEBI:30616"/>
    </ligand>
</feature>
<evidence type="ECO:0000256" key="2">
    <source>
        <dbReference type="ARBA" id="ARBA00009256"/>
    </source>
</evidence>
<comment type="pathway">
    <text evidence="1 8">Cofactor biosynthesis; (R)-pantothenate biosynthesis; (R)-pantothenate from (R)-pantoate and beta-alanine: step 1/1.</text>
</comment>
<gene>
    <name evidence="8" type="primary">panC</name>
    <name evidence="9" type="ORF">EYW49_18775</name>
</gene>
<feature type="active site" description="Proton donor" evidence="8">
    <location>
        <position position="56"/>
    </location>
</feature>
<dbReference type="OrthoDB" id="9773087at2"/>
<feature type="binding site" evidence="8">
    <location>
        <position position="172"/>
    </location>
    <ligand>
        <name>(R)-pantoate</name>
        <dbReference type="ChEBI" id="CHEBI:15980"/>
    </ligand>
</feature>
<dbReference type="UniPathway" id="UPA00028">
    <property type="reaction ID" value="UER00005"/>
</dbReference>
<dbReference type="EC" id="6.3.2.1" evidence="8"/>
<dbReference type="CDD" id="cd00560">
    <property type="entry name" value="PanC"/>
    <property type="match status" value="1"/>
</dbReference>
<dbReference type="GO" id="GO:0004592">
    <property type="term" value="F:pantoate-beta-alanine ligase activity"/>
    <property type="evidence" value="ECO:0007669"/>
    <property type="project" value="UniProtKB-UniRule"/>
</dbReference>
<name>A0A4Q9VHG1_9HYPH</name>
<evidence type="ECO:0000256" key="8">
    <source>
        <dbReference type="HAMAP-Rule" id="MF_00158"/>
    </source>
</evidence>
<evidence type="ECO:0000256" key="3">
    <source>
        <dbReference type="ARBA" id="ARBA00022598"/>
    </source>
</evidence>
<dbReference type="InterPro" id="IPR042176">
    <property type="entry name" value="Pantoate_ligase_C"/>
</dbReference>
<feature type="binding site" evidence="8">
    <location>
        <position position="80"/>
    </location>
    <ligand>
        <name>beta-alanine</name>
        <dbReference type="ChEBI" id="CHEBI:57966"/>
    </ligand>
</feature>
<keyword evidence="8" id="KW-0963">Cytoplasm</keyword>
<dbReference type="AlphaFoldDB" id="A0A4Q9VHG1"/>
<dbReference type="GO" id="GO:0005524">
    <property type="term" value="F:ATP binding"/>
    <property type="evidence" value="ECO:0007669"/>
    <property type="project" value="UniProtKB-KW"/>
</dbReference>
<dbReference type="Gene3D" id="3.30.1300.10">
    <property type="entry name" value="Pantoate-beta-alanine ligase, C-terminal domain"/>
    <property type="match status" value="1"/>
</dbReference>
<protein>
    <recommendedName>
        <fullName evidence="8">Pantothenate synthetase</fullName>
        <shortName evidence="8">PS</shortName>
        <ecNumber evidence="8">6.3.2.1</ecNumber>
    </recommendedName>
    <alternativeName>
        <fullName evidence="8">Pantoate--beta-alanine ligase</fullName>
    </alternativeName>
    <alternativeName>
        <fullName evidence="8">Pantoate-activating enzyme</fullName>
    </alternativeName>
</protein>
<dbReference type="RefSeq" id="WP_131311169.1">
    <property type="nucleotide sequence ID" value="NZ_SJFN01000036.1"/>
</dbReference>
<dbReference type="SUPFAM" id="SSF52374">
    <property type="entry name" value="Nucleotidylyl transferase"/>
    <property type="match status" value="1"/>
</dbReference>
<comment type="catalytic activity">
    <reaction evidence="7 8">
        <text>(R)-pantoate + beta-alanine + ATP = (R)-pantothenate + AMP + diphosphate + H(+)</text>
        <dbReference type="Rhea" id="RHEA:10912"/>
        <dbReference type="ChEBI" id="CHEBI:15378"/>
        <dbReference type="ChEBI" id="CHEBI:15980"/>
        <dbReference type="ChEBI" id="CHEBI:29032"/>
        <dbReference type="ChEBI" id="CHEBI:30616"/>
        <dbReference type="ChEBI" id="CHEBI:33019"/>
        <dbReference type="ChEBI" id="CHEBI:57966"/>
        <dbReference type="ChEBI" id="CHEBI:456215"/>
        <dbReference type="EC" id="6.3.2.1"/>
    </reaction>
</comment>
<evidence type="ECO:0000256" key="6">
    <source>
        <dbReference type="ARBA" id="ARBA00022840"/>
    </source>
</evidence>
<evidence type="ECO:0000256" key="1">
    <source>
        <dbReference type="ARBA" id="ARBA00004990"/>
    </source>
</evidence>
<comment type="subunit">
    <text evidence="8">Homodimer.</text>
</comment>
<evidence type="ECO:0000313" key="9">
    <source>
        <dbReference type="EMBL" id="TBW34045.1"/>
    </source>
</evidence>
<dbReference type="EMBL" id="SJFN01000036">
    <property type="protein sequence ID" value="TBW34045.1"/>
    <property type="molecule type" value="Genomic_DNA"/>
</dbReference>
<comment type="function">
    <text evidence="8">Catalyzes the condensation of pantoate with beta-alanine in an ATP-dependent reaction via a pantoyl-adenylate intermediate.</text>
</comment>
<feature type="binding site" evidence="8">
    <location>
        <begin position="166"/>
        <end position="169"/>
    </location>
    <ligand>
        <name>ATP</name>
        <dbReference type="ChEBI" id="CHEBI:30616"/>
    </ligand>
</feature>
<keyword evidence="6 8" id="KW-0067">ATP-binding</keyword>
<dbReference type="NCBIfam" id="TIGR00018">
    <property type="entry name" value="panC"/>
    <property type="match status" value="1"/>
</dbReference>
<dbReference type="InterPro" id="IPR003721">
    <property type="entry name" value="Pantoate_ligase"/>
</dbReference>
<keyword evidence="10" id="KW-1185">Reference proteome</keyword>
<dbReference type="InterPro" id="IPR014729">
    <property type="entry name" value="Rossmann-like_a/b/a_fold"/>
</dbReference>
<comment type="subcellular location">
    <subcellularLocation>
        <location evidence="8">Cytoplasm</location>
    </subcellularLocation>
</comment>
<evidence type="ECO:0000313" key="10">
    <source>
        <dbReference type="Proteomes" id="UP000292781"/>
    </source>
</evidence>
<accession>A0A4Q9VHG1</accession>
<dbReference type="HAMAP" id="MF_00158">
    <property type="entry name" value="PanC"/>
    <property type="match status" value="1"/>
</dbReference>
<proteinExistence type="inferred from homology"/>
<keyword evidence="5 8" id="KW-0547">Nucleotide-binding</keyword>
<evidence type="ECO:0000256" key="5">
    <source>
        <dbReference type="ARBA" id="ARBA00022741"/>
    </source>
</evidence>
<dbReference type="PANTHER" id="PTHR21299:SF1">
    <property type="entry name" value="PANTOATE--BETA-ALANINE LIGASE"/>
    <property type="match status" value="1"/>
</dbReference>